<gene>
    <name evidence="2" type="ORF">B4U80_12290</name>
</gene>
<name>A0A443RVT5_9ACAR</name>
<reference evidence="2 3" key="1">
    <citation type="journal article" date="2018" name="Gigascience">
        <title>Genomes of trombidid mites reveal novel predicted allergens and laterally-transferred genes associated with secondary metabolism.</title>
        <authorList>
            <person name="Dong X."/>
            <person name="Chaisiri K."/>
            <person name="Xia D."/>
            <person name="Armstrong S.D."/>
            <person name="Fang Y."/>
            <person name="Donnelly M.J."/>
            <person name="Kadowaki T."/>
            <person name="McGarry J.W."/>
            <person name="Darby A.C."/>
            <person name="Makepeace B.L."/>
        </authorList>
    </citation>
    <scope>NUCLEOTIDE SEQUENCE [LARGE SCALE GENOMIC DNA]</scope>
    <source>
        <strain evidence="2">UoL-UT</strain>
    </source>
</reference>
<dbReference type="OrthoDB" id="437511at2759"/>
<dbReference type="VEuPathDB" id="VectorBase:LDEU012564"/>
<accession>A0A443RVT5</accession>
<dbReference type="InterPro" id="IPR008958">
    <property type="entry name" value="Transglutaminase_C"/>
</dbReference>
<dbReference type="Proteomes" id="UP000288716">
    <property type="component" value="Unassembled WGS sequence"/>
</dbReference>
<keyword evidence="2" id="KW-0808">Transferase</keyword>
<evidence type="ECO:0000259" key="1">
    <source>
        <dbReference type="Pfam" id="PF00927"/>
    </source>
</evidence>
<evidence type="ECO:0000313" key="3">
    <source>
        <dbReference type="Proteomes" id="UP000288716"/>
    </source>
</evidence>
<evidence type="ECO:0000313" key="2">
    <source>
        <dbReference type="EMBL" id="RWS19476.1"/>
    </source>
</evidence>
<dbReference type="Gene3D" id="2.60.40.10">
    <property type="entry name" value="Immunoglobulins"/>
    <property type="match status" value="2"/>
</dbReference>
<sequence length="200" mass="22694">NGKLKSVIKIGNESVALKKLEKTKISFQLKSDEYIEKLTNEKTILFEATAKYEDDIELASEKIDIMSPPLVIEAPKQVALDEEFNVVIQFTNPLDQLLTKSTIIVEGVGIKHQVFKVDDVNPLAHSESKIKLRSTQVGTETVVVKLIVTELKAMMSEFEVKVKGVKKHVFAKYTRNSTLNFYNNEPIMNESLHCCEFEEF</sequence>
<dbReference type="EMBL" id="NCKV01025742">
    <property type="protein sequence ID" value="RWS19476.1"/>
    <property type="molecule type" value="Genomic_DNA"/>
</dbReference>
<dbReference type="GO" id="GO:0003810">
    <property type="term" value="F:protein-glutamine gamma-glutamyltransferase activity"/>
    <property type="evidence" value="ECO:0007669"/>
    <property type="project" value="InterPro"/>
</dbReference>
<comment type="caution">
    <text evidence="2">The sequence shown here is derived from an EMBL/GenBank/DDBJ whole genome shotgun (WGS) entry which is preliminary data.</text>
</comment>
<dbReference type="PANTHER" id="PTHR11590">
    <property type="entry name" value="PROTEIN-GLUTAMINE GAMMA-GLUTAMYLTRANSFERASE"/>
    <property type="match status" value="1"/>
</dbReference>
<feature type="non-terminal residue" evidence="2">
    <location>
        <position position="1"/>
    </location>
</feature>
<organism evidence="2 3">
    <name type="scientific">Leptotrombidium deliense</name>
    <dbReference type="NCBI Taxonomy" id="299467"/>
    <lineage>
        <taxon>Eukaryota</taxon>
        <taxon>Metazoa</taxon>
        <taxon>Ecdysozoa</taxon>
        <taxon>Arthropoda</taxon>
        <taxon>Chelicerata</taxon>
        <taxon>Arachnida</taxon>
        <taxon>Acari</taxon>
        <taxon>Acariformes</taxon>
        <taxon>Trombidiformes</taxon>
        <taxon>Prostigmata</taxon>
        <taxon>Anystina</taxon>
        <taxon>Parasitengona</taxon>
        <taxon>Trombiculoidea</taxon>
        <taxon>Trombiculidae</taxon>
        <taxon>Leptotrombidium</taxon>
    </lineage>
</organism>
<protein>
    <submittedName>
        <fullName evidence="2">Protein-glutamine gamma-glutamyltransferase 4-like protein</fullName>
    </submittedName>
</protein>
<dbReference type="Pfam" id="PF00927">
    <property type="entry name" value="Transglut_C"/>
    <property type="match status" value="1"/>
</dbReference>
<dbReference type="InterPro" id="IPR036238">
    <property type="entry name" value="Transglutaminase_C_sf"/>
</dbReference>
<dbReference type="InterPro" id="IPR050779">
    <property type="entry name" value="Transglutaminase"/>
</dbReference>
<dbReference type="InterPro" id="IPR013783">
    <property type="entry name" value="Ig-like_fold"/>
</dbReference>
<keyword evidence="3" id="KW-1185">Reference proteome</keyword>
<feature type="domain" description="Transglutaminase C-terminal" evidence="1">
    <location>
        <begin position="70"/>
        <end position="161"/>
    </location>
</feature>
<dbReference type="SUPFAM" id="SSF49309">
    <property type="entry name" value="Transglutaminase, two C-terminal domains"/>
    <property type="match status" value="2"/>
</dbReference>
<dbReference type="AlphaFoldDB" id="A0A443RVT5"/>
<dbReference type="PANTHER" id="PTHR11590:SF81">
    <property type="entry name" value="PROTEIN-GLUTAMINE GAMMA-GLUTAMYLTRANSFERASE K-LIKE ISOFORM X4"/>
    <property type="match status" value="1"/>
</dbReference>
<proteinExistence type="predicted"/>